<dbReference type="AlphaFoldDB" id="A0A143DCH3"/>
<evidence type="ECO:0000259" key="2">
    <source>
        <dbReference type="PROSITE" id="PS50828"/>
    </source>
</evidence>
<keyword evidence="4" id="KW-1185">Reference proteome</keyword>
<accession>A0A143DCH3</accession>
<feature type="region of interest" description="Disordered" evidence="1">
    <location>
        <begin position="35"/>
        <end position="67"/>
    </location>
</feature>
<dbReference type="SMART" id="SM00463">
    <property type="entry name" value="SMR"/>
    <property type="match status" value="1"/>
</dbReference>
<name>A0A143DCH3_9PROT</name>
<organism evidence="3 4">
    <name type="scientific">Haematospirillum jordaniae</name>
    <dbReference type="NCBI Taxonomy" id="1549855"/>
    <lineage>
        <taxon>Bacteria</taxon>
        <taxon>Pseudomonadati</taxon>
        <taxon>Pseudomonadota</taxon>
        <taxon>Alphaproteobacteria</taxon>
        <taxon>Rhodospirillales</taxon>
        <taxon>Novispirillaceae</taxon>
        <taxon>Haematospirillum</taxon>
    </lineage>
</organism>
<dbReference type="OrthoDB" id="7165597at2"/>
<gene>
    <name evidence="3" type="ORF">AY555_03685</name>
</gene>
<evidence type="ECO:0000313" key="4">
    <source>
        <dbReference type="Proteomes" id="UP000076066"/>
    </source>
</evidence>
<dbReference type="PANTHER" id="PTHR35562">
    <property type="entry name" value="DNA ENDONUCLEASE SMRA-RELATED"/>
    <property type="match status" value="1"/>
</dbReference>
<dbReference type="InterPro" id="IPR036063">
    <property type="entry name" value="Smr_dom_sf"/>
</dbReference>
<proteinExistence type="predicted"/>
<evidence type="ECO:0000256" key="1">
    <source>
        <dbReference type="SAM" id="MobiDB-lite"/>
    </source>
</evidence>
<feature type="domain" description="Smr" evidence="2">
    <location>
        <begin position="109"/>
        <end position="190"/>
    </location>
</feature>
<dbReference type="SUPFAM" id="SSF160443">
    <property type="entry name" value="SMR domain-like"/>
    <property type="match status" value="1"/>
</dbReference>
<dbReference type="STRING" id="1549855.AY555_03685"/>
<dbReference type="PROSITE" id="PS50828">
    <property type="entry name" value="SMR"/>
    <property type="match status" value="1"/>
</dbReference>
<dbReference type="RefSeq" id="WP_066133612.1">
    <property type="nucleotide sequence ID" value="NZ_CP014525.1"/>
</dbReference>
<sequence>MDTNKRRHYRRTLTQDEARLWEEIARTVNPISGRLPFVTANEPEISPPEMDGPVSTPPSSTPSQAPPLLRAATQKNKPFLPLEPGKSPGVDHRTALKFKRGKMHVDARIDLHGMGKDTAHANLMDFMNRAIRNGYRCLLVITGKGTRGEGVLRRALPGWLNDTRIRPHILSFSTARPEHGGEGAFYILLRRNRL</sequence>
<dbReference type="EMBL" id="CP014525">
    <property type="protein sequence ID" value="AMW34434.1"/>
    <property type="molecule type" value="Genomic_DNA"/>
</dbReference>
<protein>
    <recommendedName>
        <fullName evidence="2">Smr domain-containing protein</fullName>
    </recommendedName>
</protein>
<evidence type="ECO:0000313" key="3">
    <source>
        <dbReference type="EMBL" id="AMW34434.1"/>
    </source>
</evidence>
<dbReference type="InterPro" id="IPR002625">
    <property type="entry name" value="Smr_dom"/>
</dbReference>
<dbReference type="Gene3D" id="3.30.1370.110">
    <property type="match status" value="1"/>
</dbReference>
<dbReference type="GeneID" id="53316249"/>
<dbReference type="Proteomes" id="UP000076066">
    <property type="component" value="Chromosome"/>
</dbReference>
<dbReference type="PANTHER" id="PTHR35562:SF2">
    <property type="entry name" value="DNA ENDONUCLEASE SMRA-RELATED"/>
    <property type="match status" value="1"/>
</dbReference>
<dbReference type="Pfam" id="PF01713">
    <property type="entry name" value="Smr"/>
    <property type="match status" value="1"/>
</dbReference>
<dbReference type="KEGG" id="hjo:AY555_03685"/>
<reference evidence="3 4" key="1">
    <citation type="submission" date="2016-02" db="EMBL/GenBank/DDBJ databases">
        <title>Complete Genome of H5569, the type strain of the newly described species Haematospirillium jordaniae.</title>
        <authorList>
            <person name="Nicholson A.C."/>
            <person name="Humrighouse B.W."/>
            <person name="Loparov V."/>
            <person name="McQuiston J.R."/>
        </authorList>
    </citation>
    <scope>NUCLEOTIDE SEQUENCE [LARGE SCALE GENOMIC DNA]</scope>
    <source>
        <strain evidence="3 4">H5569</strain>
    </source>
</reference>